<protein>
    <submittedName>
        <fullName evidence="1">Uncharacterized protein</fullName>
    </submittedName>
</protein>
<gene>
    <name evidence="1" type="ORF">ACGLYG10_3068</name>
</gene>
<evidence type="ECO:0000313" key="1">
    <source>
        <dbReference type="EMBL" id="SHE26813.1"/>
    </source>
</evidence>
<name>A0A1M4S3L6_9ACTO</name>
<dbReference type="EMBL" id="FQTT01000016">
    <property type="protein sequence ID" value="SHE26813.1"/>
    <property type="molecule type" value="Genomic_DNA"/>
</dbReference>
<dbReference type="AlphaFoldDB" id="A0A1M4S3L6"/>
<reference evidence="2" key="1">
    <citation type="submission" date="2016-09" db="EMBL/GenBank/DDBJ databases">
        <authorList>
            <person name="Strepis N."/>
        </authorList>
    </citation>
    <scope>NUCLEOTIDE SEQUENCE [LARGE SCALE GENOMIC DNA]</scope>
</reference>
<accession>A0A1M4S3L6</accession>
<proteinExistence type="predicted"/>
<evidence type="ECO:0000313" key="2">
    <source>
        <dbReference type="Proteomes" id="UP000184291"/>
    </source>
</evidence>
<dbReference type="RefSeq" id="WP_170866542.1">
    <property type="nucleotide sequence ID" value="NZ_FQTT01000016.1"/>
</dbReference>
<dbReference type="STRING" id="1892869.ACGLYG10_3068"/>
<sequence>MKDSYYVDGVEFDGFYDGALHDAKGFYYNLTKTPFGDNVITEMVDSAND</sequence>
<dbReference type="Proteomes" id="UP000184291">
    <property type="component" value="Unassembled WGS sequence"/>
</dbReference>
<organism evidence="1 2">
    <name type="scientific">Actinomyces glycerinitolerans</name>
    <dbReference type="NCBI Taxonomy" id="1892869"/>
    <lineage>
        <taxon>Bacteria</taxon>
        <taxon>Bacillati</taxon>
        <taxon>Actinomycetota</taxon>
        <taxon>Actinomycetes</taxon>
        <taxon>Actinomycetales</taxon>
        <taxon>Actinomycetaceae</taxon>
        <taxon>Actinomyces</taxon>
    </lineage>
</organism>
<keyword evidence="2" id="KW-1185">Reference proteome</keyword>